<evidence type="ECO:0008006" key="3">
    <source>
        <dbReference type="Google" id="ProtNLM"/>
    </source>
</evidence>
<reference evidence="1 2" key="1">
    <citation type="submission" date="2020-06" db="EMBL/GenBank/DDBJ databases">
        <authorList>
            <person name="Li R."/>
            <person name="Bekaert M."/>
        </authorList>
    </citation>
    <scope>NUCLEOTIDE SEQUENCE [LARGE SCALE GENOMIC DNA]</scope>
    <source>
        <strain evidence="2">wild</strain>
    </source>
</reference>
<evidence type="ECO:0000313" key="2">
    <source>
        <dbReference type="Proteomes" id="UP000507470"/>
    </source>
</evidence>
<gene>
    <name evidence="1" type="ORF">MCOR_8262</name>
</gene>
<accession>A0A6J8ALF5</accession>
<dbReference type="Proteomes" id="UP000507470">
    <property type="component" value="Unassembled WGS sequence"/>
</dbReference>
<keyword evidence="2" id="KW-1185">Reference proteome</keyword>
<organism evidence="1 2">
    <name type="scientific">Mytilus coruscus</name>
    <name type="common">Sea mussel</name>
    <dbReference type="NCBI Taxonomy" id="42192"/>
    <lineage>
        <taxon>Eukaryota</taxon>
        <taxon>Metazoa</taxon>
        <taxon>Spiralia</taxon>
        <taxon>Lophotrochozoa</taxon>
        <taxon>Mollusca</taxon>
        <taxon>Bivalvia</taxon>
        <taxon>Autobranchia</taxon>
        <taxon>Pteriomorphia</taxon>
        <taxon>Mytilida</taxon>
        <taxon>Mytiloidea</taxon>
        <taxon>Mytilidae</taxon>
        <taxon>Mytilinae</taxon>
        <taxon>Mytilus</taxon>
    </lineage>
</organism>
<protein>
    <recommendedName>
        <fullName evidence="3">Reverse transcriptase domain-containing protein</fullName>
    </recommendedName>
</protein>
<proteinExistence type="predicted"/>
<dbReference type="AlphaFoldDB" id="A0A6J8ALF5"/>
<sequence>MSGNILKENLKEKPNIIKGSITIDDKSREQINNNHTTIKCSLSSSKTNKNNRTAMKPDNNKQDRVIKYILSKIDQEPLQILDVDKNKKQKTQVTDFNPLYDSHYSYKSYHWDHYPYYDPRTGFDTPKQFTYRHQKRDGGPYHNVSSENETKRILQICQENDTHEKVSIQELTQAINTLNTNKAIDFNGITAENVIHASQPLLEYLQLLINTCFEQCYIPNTLKIGLDIKNATNYRGITVTPTYSKIIEIILKERENNKILKHQNPLQKGLTAKYTPLLSEFEREISCKSFTNNKIKKMITTKIHKYWDDTITYKMKGYSTLRYLKDEYDIGKMHSLLKTASANITEIKKIYICAKLATGTYILQSNKSEHSKHTASPICRLCNNADETIEHFILLCNTPTREPLIDTILNESSRLLPKESLKTPIDLITIIVNPYYYVSMKNSQEYRRENL</sequence>
<dbReference type="EMBL" id="CACVKT020001498">
    <property type="protein sequence ID" value="CAC5368827.1"/>
    <property type="molecule type" value="Genomic_DNA"/>
</dbReference>
<name>A0A6J8ALF5_MYTCO</name>
<evidence type="ECO:0000313" key="1">
    <source>
        <dbReference type="EMBL" id="CAC5368827.1"/>
    </source>
</evidence>